<accession>A0ABW3HUG0</accession>
<dbReference type="Pfam" id="PF13416">
    <property type="entry name" value="SBP_bac_8"/>
    <property type="match status" value="1"/>
</dbReference>
<evidence type="ECO:0000313" key="3">
    <source>
        <dbReference type="EMBL" id="MFD0960920.1"/>
    </source>
</evidence>
<feature type="signal peptide" evidence="2">
    <location>
        <begin position="1"/>
        <end position="23"/>
    </location>
</feature>
<evidence type="ECO:0000256" key="1">
    <source>
        <dbReference type="SAM" id="MobiDB-lite"/>
    </source>
</evidence>
<dbReference type="PROSITE" id="PS51257">
    <property type="entry name" value="PROKAR_LIPOPROTEIN"/>
    <property type="match status" value="1"/>
</dbReference>
<dbReference type="InterPro" id="IPR006059">
    <property type="entry name" value="SBP"/>
</dbReference>
<reference evidence="4" key="1">
    <citation type="journal article" date="2019" name="Int. J. Syst. Evol. Microbiol.">
        <title>The Global Catalogue of Microorganisms (GCM) 10K type strain sequencing project: providing services to taxonomists for standard genome sequencing and annotation.</title>
        <authorList>
            <consortium name="The Broad Institute Genomics Platform"/>
            <consortium name="The Broad Institute Genome Sequencing Center for Infectious Disease"/>
            <person name="Wu L."/>
            <person name="Ma J."/>
        </authorList>
    </citation>
    <scope>NUCLEOTIDE SEQUENCE [LARGE SCALE GENOMIC DNA]</scope>
    <source>
        <strain evidence="4">CCUG 59129</strain>
    </source>
</reference>
<evidence type="ECO:0000256" key="2">
    <source>
        <dbReference type="SAM" id="SignalP"/>
    </source>
</evidence>
<dbReference type="PANTHER" id="PTHR43649">
    <property type="entry name" value="ARABINOSE-BINDING PROTEIN-RELATED"/>
    <property type="match status" value="1"/>
</dbReference>
<comment type="caution">
    <text evidence="3">The sequence shown here is derived from an EMBL/GenBank/DDBJ whole genome shotgun (WGS) entry which is preliminary data.</text>
</comment>
<feature type="region of interest" description="Disordered" evidence="1">
    <location>
        <begin position="35"/>
        <end position="54"/>
    </location>
</feature>
<keyword evidence="4" id="KW-1185">Reference proteome</keyword>
<sequence length="568" mass="63526">MKNRRKQGLIMLLAMCLFATMLAACSGNDNNGNNGQGAGTTVTPTAGEEQGSKTPEAATLNIMLWGDKPKQFDEVVAEFERRTKDTLNLKLNFTFTPQADYVNKLKLKLSAGEQVDIAFDAPWMNMNTFIAQDNYTNLDEYFNNDQYPGLKKAFGEGFLDNNRFVGADGKLHVYGVPLGQYLGDLGVIYYRKDLSEKYGIGELSTYEELLEFFDKVTENDAGMIPFVIKNDGHYGAVTAIEVNKPMHAKYEKGIWPIQLGPNVEGTVLIQDNKVVAANIKGEKLEAIESYPEPFNKSDHSVLETVREWHDKGYIEKEPIVRKDASGTFAAGRAAAMMEGLSNLDNIKAQLTAGVPSAEMGVFLVSKAARENVQPNPAYISDFRVWNFLAIPKTSVNADRAMAFINWLFESQENHDLFEIGIEGTHWEAIGEDKFKYPDGVDMSQNYVFPGYMLTWNPNYIRLSENVPDNLVDAFRYLADEKTYVRSALAGFAFNQDPVKNELANPDFGTIASDELAYKLGMVVNPAEGLTSLQQKWEANSRLQADIAKIKEELIRQTQEFLDQQAAQQ</sequence>
<dbReference type="Proteomes" id="UP001596989">
    <property type="component" value="Unassembled WGS sequence"/>
</dbReference>
<proteinExistence type="predicted"/>
<dbReference type="RefSeq" id="WP_377565872.1">
    <property type="nucleotide sequence ID" value="NZ_JBHTJZ010000024.1"/>
</dbReference>
<dbReference type="InterPro" id="IPR050490">
    <property type="entry name" value="Bact_solute-bd_prot1"/>
</dbReference>
<feature type="chain" id="PRO_5045850911" evidence="2">
    <location>
        <begin position="24"/>
        <end position="568"/>
    </location>
</feature>
<keyword evidence="2" id="KW-0732">Signal</keyword>
<dbReference type="EMBL" id="JBHTJZ010000024">
    <property type="protein sequence ID" value="MFD0960920.1"/>
    <property type="molecule type" value="Genomic_DNA"/>
</dbReference>
<dbReference type="SUPFAM" id="SSF53850">
    <property type="entry name" value="Periplasmic binding protein-like II"/>
    <property type="match status" value="1"/>
</dbReference>
<organism evidence="3 4">
    <name type="scientific">Paenibacillus chungangensis</name>
    <dbReference type="NCBI Taxonomy" id="696535"/>
    <lineage>
        <taxon>Bacteria</taxon>
        <taxon>Bacillati</taxon>
        <taxon>Bacillota</taxon>
        <taxon>Bacilli</taxon>
        <taxon>Bacillales</taxon>
        <taxon>Paenibacillaceae</taxon>
        <taxon>Paenibacillus</taxon>
    </lineage>
</organism>
<protein>
    <submittedName>
        <fullName evidence="3">Extracellular solute-binding protein</fullName>
    </submittedName>
</protein>
<gene>
    <name evidence="3" type="ORF">ACFQ2I_16135</name>
</gene>
<dbReference type="Gene3D" id="3.40.190.10">
    <property type="entry name" value="Periplasmic binding protein-like II"/>
    <property type="match status" value="1"/>
</dbReference>
<dbReference type="PANTHER" id="PTHR43649:SF17">
    <property type="entry name" value="ABC TRANSPORTER SOLUTE BINDING PROTEIN-SUGAR TRANSPORT"/>
    <property type="match status" value="1"/>
</dbReference>
<name>A0ABW3HUG0_9BACL</name>
<evidence type="ECO:0000313" key="4">
    <source>
        <dbReference type="Proteomes" id="UP001596989"/>
    </source>
</evidence>